<name>Q0W867_METAR</name>
<dbReference type="SUPFAM" id="SSF53187">
    <property type="entry name" value="Zn-dependent exopeptidases"/>
    <property type="match status" value="1"/>
</dbReference>
<dbReference type="Proteomes" id="UP000000663">
    <property type="component" value="Chromosome"/>
</dbReference>
<dbReference type="GO" id="GO:0008233">
    <property type="term" value="F:peptidase activity"/>
    <property type="evidence" value="ECO:0007669"/>
    <property type="project" value="UniProtKB-KW"/>
</dbReference>
<keyword evidence="3" id="KW-0378">Hydrolase</keyword>
<dbReference type="PANTHER" id="PTHR43270:SF12">
    <property type="entry name" value="SUCCINYL-DIAMINOPIMELATE DESUCCINYLASE"/>
    <property type="match status" value="1"/>
</dbReference>
<evidence type="ECO:0000313" key="5">
    <source>
        <dbReference type="Proteomes" id="UP000000663"/>
    </source>
</evidence>
<keyword evidence="5" id="KW-1185">Reference proteome</keyword>
<dbReference type="Pfam" id="PF01546">
    <property type="entry name" value="Peptidase_M20"/>
    <property type="match status" value="1"/>
</dbReference>
<sequence length="115" mass="13116">MLDILARNRGRYLRELAEFLEIPSVGADRRHTADMRRAAEWFLARVERSGFSGKVFETRGHPIVYAERWPEKAAPTLLVYGHYDVQPPGPLHAWKTLPFTPVVKDGAIYARGGNR</sequence>
<proteinExistence type="predicted"/>
<organism evidence="4 5">
    <name type="scientific">Methanocella arvoryzae (strain DSM 22066 / NBRC 105507 / MRE50)</name>
    <dbReference type="NCBI Taxonomy" id="351160"/>
    <lineage>
        <taxon>Archaea</taxon>
        <taxon>Methanobacteriati</taxon>
        <taxon>Methanobacteriota</taxon>
        <taxon>Stenosarchaea group</taxon>
        <taxon>Methanomicrobia</taxon>
        <taxon>Methanocellales</taxon>
        <taxon>Methanocellaceae</taxon>
        <taxon>Methanocella</taxon>
    </lineage>
</organism>
<dbReference type="Gene3D" id="3.40.630.10">
    <property type="entry name" value="Zn peptidases"/>
    <property type="match status" value="1"/>
</dbReference>
<dbReference type="GO" id="GO:0006508">
    <property type="term" value="P:proteolysis"/>
    <property type="evidence" value="ECO:0007669"/>
    <property type="project" value="UniProtKB-KW"/>
</dbReference>
<dbReference type="InterPro" id="IPR051458">
    <property type="entry name" value="Cyt/Met_Dipeptidase"/>
</dbReference>
<evidence type="ECO:0000256" key="3">
    <source>
        <dbReference type="ARBA" id="ARBA00022801"/>
    </source>
</evidence>
<accession>Q0W867</accession>
<dbReference type="InterPro" id="IPR002933">
    <property type="entry name" value="Peptidase_M20"/>
</dbReference>
<evidence type="ECO:0000256" key="2">
    <source>
        <dbReference type="ARBA" id="ARBA00022723"/>
    </source>
</evidence>
<gene>
    <name evidence="4" type="ORF">LRC479</name>
</gene>
<keyword evidence="1" id="KW-0645">Protease</keyword>
<evidence type="ECO:0000256" key="1">
    <source>
        <dbReference type="ARBA" id="ARBA00022670"/>
    </source>
</evidence>
<dbReference type="EMBL" id="AM114193">
    <property type="protein sequence ID" value="CAJ35426.1"/>
    <property type="molecule type" value="Genomic_DNA"/>
</dbReference>
<protein>
    <submittedName>
        <fullName evidence="4">Peptidase (M20 family), N-terminal</fullName>
    </submittedName>
</protein>
<dbReference type="eggNOG" id="arCOG01110">
    <property type="taxonomic scope" value="Archaea"/>
</dbReference>
<dbReference type="AlphaFoldDB" id="Q0W867"/>
<reference evidence="4 5" key="1">
    <citation type="journal article" date="2006" name="Science">
        <title>Genome of rice cluster I archaea -- the key methane producers in the rice rhizosphere.</title>
        <authorList>
            <person name="Erkel C."/>
            <person name="Kube M."/>
            <person name="Reinhardt R."/>
            <person name="Liesack W."/>
        </authorList>
    </citation>
    <scope>NUCLEOTIDE SEQUENCE [LARGE SCALE GENOMIC DNA]</scope>
    <source>
        <strain evidence="5">DSM 22066 / NBRC 105507 / MRE50</strain>
    </source>
</reference>
<dbReference type="PANTHER" id="PTHR43270">
    <property type="entry name" value="BETA-ALA-HIS DIPEPTIDASE"/>
    <property type="match status" value="1"/>
</dbReference>
<keyword evidence="2" id="KW-0479">Metal-binding</keyword>
<evidence type="ECO:0000313" key="4">
    <source>
        <dbReference type="EMBL" id="CAJ35426.1"/>
    </source>
</evidence>
<dbReference type="KEGG" id="rci:LRC479"/>
<dbReference type="GO" id="GO:0046872">
    <property type="term" value="F:metal ion binding"/>
    <property type="evidence" value="ECO:0007669"/>
    <property type="project" value="UniProtKB-KW"/>
</dbReference>
<dbReference type="STRING" id="351160.LRC479"/>